<dbReference type="PANTHER" id="PTHR38465">
    <property type="entry name" value="HTH-TYPE TRANSCRIPTIONAL REGULATOR MJ1563-RELATED"/>
    <property type="match status" value="1"/>
</dbReference>
<evidence type="ECO:0000256" key="3">
    <source>
        <dbReference type="ARBA" id="ARBA00023163"/>
    </source>
</evidence>
<dbReference type="GO" id="GO:0003700">
    <property type="term" value="F:DNA-binding transcription factor activity"/>
    <property type="evidence" value="ECO:0007669"/>
    <property type="project" value="InterPro"/>
</dbReference>
<gene>
    <name evidence="6" type="ORF">LX70_03191</name>
</gene>
<dbReference type="InterPro" id="IPR052362">
    <property type="entry name" value="HTH-GbsR_regulator"/>
</dbReference>
<dbReference type="SUPFAM" id="SSF46785">
    <property type="entry name" value="Winged helix' DNA-binding domain"/>
    <property type="match status" value="1"/>
</dbReference>
<dbReference type="PANTHER" id="PTHR38465:SF1">
    <property type="entry name" value="HTH-TYPE TRANSCRIPTIONAL REGULATOR MJ1563-RELATED"/>
    <property type="match status" value="1"/>
</dbReference>
<comment type="caution">
    <text evidence="6">The sequence shown here is derived from an EMBL/GenBank/DDBJ whole genome shotgun (WGS) entry which is preliminary data.</text>
</comment>
<keyword evidence="3" id="KW-0804">Transcription</keyword>
<dbReference type="InterPro" id="IPR011991">
    <property type="entry name" value="ArsR-like_HTH"/>
</dbReference>
<proteinExistence type="predicted"/>
<evidence type="ECO:0000256" key="2">
    <source>
        <dbReference type="ARBA" id="ARBA00023125"/>
    </source>
</evidence>
<dbReference type="EMBL" id="PVEP01000008">
    <property type="protein sequence ID" value="PQV55529.1"/>
    <property type="molecule type" value="Genomic_DNA"/>
</dbReference>
<keyword evidence="2" id="KW-0238">DNA-binding</keyword>
<evidence type="ECO:0000313" key="7">
    <source>
        <dbReference type="Proteomes" id="UP000238338"/>
    </source>
</evidence>
<evidence type="ECO:0000259" key="5">
    <source>
        <dbReference type="Pfam" id="PF12802"/>
    </source>
</evidence>
<feature type="domain" description="HTH marR-type" evidence="5">
    <location>
        <begin position="38"/>
        <end position="73"/>
    </location>
</feature>
<dbReference type="GO" id="GO:0003677">
    <property type="term" value="F:DNA binding"/>
    <property type="evidence" value="ECO:0007669"/>
    <property type="project" value="UniProtKB-KW"/>
</dbReference>
<protein>
    <submittedName>
        <fullName evidence="6">MarR family protein</fullName>
    </submittedName>
</protein>
<keyword evidence="1" id="KW-0805">Transcription regulation</keyword>
<sequence length="163" mass="17262">MDFPAAFAELAQLFGLSRPAGLCFAAIWRAAQAPCADDLTGALGLSRSNVSTALKELRDWGLIARVRAPGDRKEYYTADPDAHAVLLAMLAAFQRRSLTPAVERLLAAESVANDARAAAMHAVLGTLSDRLAEFAAQPPGDGVTTADKTPSEGGKKKKKKRKA</sequence>
<dbReference type="CDD" id="cd00090">
    <property type="entry name" value="HTH_ARSR"/>
    <property type="match status" value="1"/>
</dbReference>
<dbReference type="AlphaFoldDB" id="A0A2S8S401"/>
<dbReference type="RefSeq" id="WP_105515777.1">
    <property type="nucleotide sequence ID" value="NZ_PVEP01000008.1"/>
</dbReference>
<name>A0A2S8S401_9RHOB</name>
<evidence type="ECO:0000313" key="6">
    <source>
        <dbReference type="EMBL" id="PQV55529.1"/>
    </source>
</evidence>
<dbReference type="Gene3D" id="1.10.10.10">
    <property type="entry name" value="Winged helix-like DNA-binding domain superfamily/Winged helix DNA-binding domain"/>
    <property type="match status" value="1"/>
</dbReference>
<keyword evidence="7" id="KW-1185">Reference proteome</keyword>
<organism evidence="6 7">
    <name type="scientific">Albidovulum denitrificans</name>
    <dbReference type="NCBI Taxonomy" id="404881"/>
    <lineage>
        <taxon>Bacteria</taxon>
        <taxon>Pseudomonadati</taxon>
        <taxon>Pseudomonadota</taxon>
        <taxon>Alphaproteobacteria</taxon>
        <taxon>Rhodobacterales</taxon>
        <taxon>Paracoccaceae</taxon>
        <taxon>Albidovulum</taxon>
    </lineage>
</organism>
<dbReference type="Proteomes" id="UP000238338">
    <property type="component" value="Unassembled WGS sequence"/>
</dbReference>
<dbReference type="InterPro" id="IPR036390">
    <property type="entry name" value="WH_DNA-bd_sf"/>
</dbReference>
<evidence type="ECO:0000256" key="1">
    <source>
        <dbReference type="ARBA" id="ARBA00023015"/>
    </source>
</evidence>
<dbReference type="OrthoDB" id="9792628at2"/>
<accession>A0A2S8S401</accession>
<evidence type="ECO:0000256" key="4">
    <source>
        <dbReference type="SAM" id="MobiDB-lite"/>
    </source>
</evidence>
<feature type="region of interest" description="Disordered" evidence="4">
    <location>
        <begin position="135"/>
        <end position="163"/>
    </location>
</feature>
<reference evidence="6 7" key="1">
    <citation type="submission" date="2018-02" db="EMBL/GenBank/DDBJ databases">
        <title>Genomic Encyclopedia of Archaeal and Bacterial Type Strains, Phase II (KMG-II): from individual species to whole genera.</title>
        <authorList>
            <person name="Goeker M."/>
        </authorList>
    </citation>
    <scope>NUCLEOTIDE SEQUENCE [LARGE SCALE GENOMIC DNA]</scope>
    <source>
        <strain evidence="6 7">DSM 18921</strain>
    </source>
</reference>
<dbReference type="InterPro" id="IPR000835">
    <property type="entry name" value="HTH_MarR-typ"/>
</dbReference>
<dbReference type="InterPro" id="IPR036388">
    <property type="entry name" value="WH-like_DNA-bd_sf"/>
</dbReference>
<dbReference type="Pfam" id="PF12802">
    <property type="entry name" value="MarR_2"/>
    <property type="match status" value="1"/>
</dbReference>